<accession>A0ABQ1GHE9</accession>
<evidence type="ECO:0000313" key="6">
    <source>
        <dbReference type="Proteomes" id="UP000627464"/>
    </source>
</evidence>
<dbReference type="Proteomes" id="UP000627464">
    <property type="component" value="Unassembled WGS sequence"/>
</dbReference>
<keyword evidence="6" id="KW-1185">Reference proteome</keyword>
<organism evidence="5 6">
    <name type="scientific">Hafnia psychrotolerans</name>
    <dbReference type="NCBI Taxonomy" id="1477018"/>
    <lineage>
        <taxon>Bacteria</taxon>
        <taxon>Pseudomonadati</taxon>
        <taxon>Pseudomonadota</taxon>
        <taxon>Gammaproteobacteria</taxon>
        <taxon>Enterobacterales</taxon>
        <taxon>Hafniaceae</taxon>
        <taxon>Hafnia</taxon>
    </lineage>
</organism>
<comment type="caution">
    <text evidence="5">The sequence shown here is derived from an EMBL/GenBank/DDBJ whole genome shotgun (WGS) entry which is preliminary data.</text>
</comment>
<evidence type="ECO:0000256" key="4">
    <source>
        <dbReference type="ARBA" id="ARBA00023315"/>
    </source>
</evidence>
<dbReference type="SUPFAM" id="SSF51161">
    <property type="entry name" value="Trimeric LpxA-like enzymes"/>
    <property type="match status" value="1"/>
</dbReference>
<reference evidence="6" key="1">
    <citation type="journal article" date="2019" name="Int. J. Syst. Evol. Microbiol.">
        <title>The Global Catalogue of Microorganisms (GCM) 10K type strain sequencing project: providing services to taxonomists for standard genome sequencing and annotation.</title>
        <authorList>
            <consortium name="The Broad Institute Genomics Platform"/>
            <consortium name="The Broad Institute Genome Sequencing Center for Infectious Disease"/>
            <person name="Wu L."/>
            <person name="Ma J."/>
        </authorList>
    </citation>
    <scope>NUCLEOTIDE SEQUENCE [LARGE SCALE GENOMIC DNA]</scope>
    <source>
        <strain evidence="6">CGMCC 1.12806</strain>
    </source>
</reference>
<dbReference type="PROSITE" id="PS00101">
    <property type="entry name" value="HEXAPEP_TRANSFERASES"/>
    <property type="match status" value="1"/>
</dbReference>
<evidence type="ECO:0008006" key="7">
    <source>
        <dbReference type="Google" id="ProtNLM"/>
    </source>
</evidence>
<dbReference type="NCBIfam" id="TIGR03308">
    <property type="entry name" value="phn_thr-fam"/>
    <property type="match status" value="1"/>
</dbReference>
<dbReference type="RefSeq" id="WP_188472779.1">
    <property type="nucleotide sequence ID" value="NZ_BMFZ01000004.1"/>
</dbReference>
<comment type="similarity">
    <text evidence="1">Belongs to the transferase hexapeptide repeat family.</text>
</comment>
<dbReference type="InterPro" id="IPR018357">
    <property type="entry name" value="Hexapep_transf_CS"/>
</dbReference>
<evidence type="ECO:0000256" key="3">
    <source>
        <dbReference type="ARBA" id="ARBA00022737"/>
    </source>
</evidence>
<dbReference type="InterPro" id="IPR017694">
    <property type="entry name" value="Phosphonate_tfrase_rpt"/>
</dbReference>
<sequence length="212" mass="23775">MSDIIEARQNNTEERLAEPKIGVNVVINQSSLGQYVHISDDAILEESEIGDYSYTAGHNQIFYASIGKFVSIASYVRINPGNHPTYNRIAQHHFTYRASAYGLGEDDNAFFDWRRAHHVTVGHDVWVGHNAVIMPGVTVGNGAVIGTSAVVTKDVEPYSIVAGVAAKKIGMRFDDALIEKIERSQWWDWDHDTLKARMADFCDLDLFVEKYL</sequence>
<dbReference type="CDD" id="cd03349">
    <property type="entry name" value="LbH_XAT"/>
    <property type="match status" value="1"/>
</dbReference>
<evidence type="ECO:0000256" key="2">
    <source>
        <dbReference type="ARBA" id="ARBA00022679"/>
    </source>
</evidence>
<keyword evidence="4" id="KW-0012">Acyltransferase</keyword>
<dbReference type="Pfam" id="PF00132">
    <property type="entry name" value="Hexapep"/>
    <property type="match status" value="1"/>
</dbReference>
<name>A0ABQ1GHE9_9GAMM</name>
<evidence type="ECO:0000256" key="1">
    <source>
        <dbReference type="ARBA" id="ARBA00007274"/>
    </source>
</evidence>
<keyword evidence="3" id="KW-0677">Repeat</keyword>
<keyword evidence="2" id="KW-0808">Transferase</keyword>
<dbReference type="PANTHER" id="PTHR43300:SF11">
    <property type="entry name" value="ACETYLTRANSFERASE RV3034C-RELATED"/>
    <property type="match status" value="1"/>
</dbReference>
<proteinExistence type="inferred from homology"/>
<dbReference type="InterPro" id="IPR011004">
    <property type="entry name" value="Trimer_LpxA-like_sf"/>
</dbReference>
<dbReference type="PANTHER" id="PTHR43300">
    <property type="entry name" value="ACETYLTRANSFERASE"/>
    <property type="match status" value="1"/>
</dbReference>
<dbReference type="EMBL" id="BMFZ01000004">
    <property type="protein sequence ID" value="GGA43666.1"/>
    <property type="molecule type" value="Genomic_DNA"/>
</dbReference>
<protein>
    <recommendedName>
        <fullName evidence="7">Acetyltransferase</fullName>
    </recommendedName>
</protein>
<evidence type="ECO:0000313" key="5">
    <source>
        <dbReference type="EMBL" id="GGA43666.1"/>
    </source>
</evidence>
<dbReference type="InterPro" id="IPR001451">
    <property type="entry name" value="Hexapep"/>
</dbReference>
<gene>
    <name evidence="5" type="ORF">GCM10011328_18380</name>
</gene>
<dbReference type="Gene3D" id="2.160.10.10">
    <property type="entry name" value="Hexapeptide repeat proteins"/>
    <property type="match status" value="1"/>
</dbReference>
<dbReference type="InterPro" id="IPR050179">
    <property type="entry name" value="Trans_hexapeptide_repeat"/>
</dbReference>